<gene>
    <name evidence="7" type="ORF">PFICI_14043</name>
</gene>
<evidence type="ECO:0008006" key="9">
    <source>
        <dbReference type="Google" id="ProtNLM"/>
    </source>
</evidence>
<dbReference type="PANTHER" id="PTHR31123:SF4">
    <property type="entry name" value="PROTEIN ALCS"/>
    <property type="match status" value="1"/>
</dbReference>
<evidence type="ECO:0000256" key="5">
    <source>
        <dbReference type="ARBA" id="ARBA00023136"/>
    </source>
</evidence>
<keyword evidence="3 6" id="KW-0812">Transmembrane</keyword>
<keyword evidence="5 6" id="KW-0472">Membrane</keyword>
<dbReference type="GO" id="GO:0015123">
    <property type="term" value="F:acetate transmembrane transporter activity"/>
    <property type="evidence" value="ECO:0007669"/>
    <property type="project" value="TreeGrafter"/>
</dbReference>
<feature type="transmembrane region" description="Helical" evidence="6">
    <location>
        <begin position="225"/>
        <end position="246"/>
    </location>
</feature>
<organism evidence="7 8">
    <name type="scientific">Pestalotiopsis fici (strain W106-1 / CGMCC3.15140)</name>
    <dbReference type="NCBI Taxonomy" id="1229662"/>
    <lineage>
        <taxon>Eukaryota</taxon>
        <taxon>Fungi</taxon>
        <taxon>Dikarya</taxon>
        <taxon>Ascomycota</taxon>
        <taxon>Pezizomycotina</taxon>
        <taxon>Sordariomycetes</taxon>
        <taxon>Xylariomycetidae</taxon>
        <taxon>Amphisphaeriales</taxon>
        <taxon>Sporocadaceae</taxon>
        <taxon>Pestalotiopsis</taxon>
    </lineage>
</organism>
<evidence type="ECO:0000256" key="2">
    <source>
        <dbReference type="ARBA" id="ARBA00005587"/>
    </source>
</evidence>
<evidence type="ECO:0000313" key="7">
    <source>
        <dbReference type="EMBL" id="ETS74177.1"/>
    </source>
</evidence>
<dbReference type="GeneID" id="19279056"/>
<dbReference type="GO" id="GO:0005886">
    <property type="term" value="C:plasma membrane"/>
    <property type="evidence" value="ECO:0007669"/>
    <property type="project" value="TreeGrafter"/>
</dbReference>
<keyword evidence="4 6" id="KW-1133">Transmembrane helix</keyword>
<dbReference type="OMA" id="PPNKVKG"/>
<feature type="transmembrane region" description="Helical" evidence="6">
    <location>
        <begin position="164"/>
        <end position="184"/>
    </location>
</feature>
<feature type="transmembrane region" description="Helical" evidence="6">
    <location>
        <begin position="191"/>
        <end position="213"/>
    </location>
</feature>
<dbReference type="InterPro" id="IPR000791">
    <property type="entry name" value="Gpr1/Fun34/SatP-like"/>
</dbReference>
<dbReference type="eggNOG" id="ENOG502S179">
    <property type="taxonomic scope" value="Eukaryota"/>
</dbReference>
<proteinExistence type="inferred from homology"/>
<dbReference type="KEGG" id="pfy:PFICI_14043"/>
<sequence length="278" mass="29711">MEEYTNGHQKAGPTEMSSDEALRKMKTAGSISLTPELFEKLYLQPQNKVKGDLRRTFANPTPIAIIGFLMCLGPLSCDLMGWRGAGGAGAANSAVFFFFGGVLMIIGGVLEFFLGNTYPCAVFLNYGAFWMSYGGTLLPQFNAYAPYAPADATSPAAGLATQGFNASFGFFILSLGIVTFFFLICSVRTNIVFVVIFFSLTMCVGFITGAYWQLAQGNAVLAEKLLVAGGACSFVTTAGGWWLLLVQLLAAVDFPINLPVGDLSTVIKGASDRKKLDV</sequence>
<dbReference type="OrthoDB" id="3648309at2759"/>
<feature type="transmembrane region" description="Helical" evidence="6">
    <location>
        <begin position="121"/>
        <end position="144"/>
    </location>
</feature>
<dbReference type="AlphaFoldDB" id="W3WLX8"/>
<keyword evidence="8" id="KW-1185">Reference proteome</keyword>
<dbReference type="InParanoid" id="W3WLX8"/>
<evidence type="ECO:0000313" key="8">
    <source>
        <dbReference type="Proteomes" id="UP000030651"/>
    </source>
</evidence>
<evidence type="ECO:0000256" key="1">
    <source>
        <dbReference type="ARBA" id="ARBA00004141"/>
    </source>
</evidence>
<reference evidence="8" key="1">
    <citation type="journal article" date="2015" name="BMC Genomics">
        <title>Genomic and transcriptomic analysis of the endophytic fungus Pestalotiopsis fici reveals its lifestyle and high potential for synthesis of natural products.</title>
        <authorList>
            <person name="Wang X."/>
            <person name="Zhang X."/>
            <person name="Liu L."/>
            <person name="Xiang M."/>
            <person name="Wang W."/>
            <person name="Sun X."/>
            <person name="Che Y."/>
            <person name="Guo L."/>
            <person name="Liu G."/>
            <person name="Guo L."/>
            <person name="Wang C."/>
            <person name="Yin W.B."/>
            <person name="Stadler M."/>
            <person name="Zhang X."/>
            <person name="Liu X."/>
        </authorList>
    </citation>
    <scope>NUCLEOTIDE SEQUENCE [LARGE SCALE GENOMIC DNA]</scope>
    <source>
        <strain evidence="8">W106-1 / CGMCC3.15140</strain>
    </source>
</reference>
<dbReference type="InterPro" id="IPR051633">
    <property type="entry name" value="AceTr"/>
</dbReference>
<dbReference type="PANTHER" id="PTHR31123">
    <property type="entry name" value="ACCUMULATION OF DYADS PROTEIN 2-RELATED"/>
    <property type="match status" value="1"/>
</dbReference>
<feature type="transmembrane region" description="Helical" evidence="6">
    <location>
        <begin position="63"/>
        <end position="82"/>
    </location>
</feature>
<dbReference type="Proteomes" id="UP000030651">
    <property type="component" value="Unassembled WGS sequence"/>
</dbReference>
<evidence type="ECO:0000256" key="6">
    <source>
        <dbReference type="SAM" id="Phobius"/>
    </source>
</evidence>
<evidence type="ECO:0000256" key="3">
    <source>
        <dbReference type="ARBA" id="ARBA00022692"/>
    </source>
</evidence>
<accession>W3WLX8</accession>
<protein>
    <recommendedName>
        <fullName evidence="9">Protein alcS</fullName>
    </recommendedName>
</protein>
<dbReference type="RefSeq" id="XP_007840815.1">
    <property type="nucleotide sequence ID" value="XM_007842624.1"/>
</dbReference>
<dbReference type="HOGENOM" id="CLU_051062_4_0_1"/>
<comment type="subcellular location">
    <subcellularLocation>
        <location evidence="1">Membrane</location>
        <topology evidence="1">Multi-pass membrane protein</topology>
    </subcellularLocation>
</comment>
<feature type="transmembrane region" description="Helical" evidence="6">
    <location>
        <begin position="94"/>
        <end position="114"/>
    </location>
</feature>
<comment type="similarity">
    <text evidence="2">Belongs to the acetate uptake transporter (AceTr) (TC 2.A.96) family.</text>
</comment>
<name>W3WLX8_PESFW</name>
<evidence type="ECO:0000256" key="4">
    <source>
        <dbReference type="ARBA" id="ARBA00022989"/>
    </source>
</evidence>
<dbReference type="Pfam" id="PF01184">
    <property type="entry name" value="Gpr1_Fun34_YaaH"/>
    <property type="match status" value="1"/>
</dbReference>
<dbReference type="EMBL" id="KI912120">
    <property type="protein sequence ID" value="ETS74177.1"/>
    <property type="molecule type" value="Genomic_DNA"/>
</dbReference>